<dbReference type="EMBL" id="QEAO01000012">
    <property type="protein sequence ID" value="TPX34681.1"/>
    <property type="molecule type" value="Genomic_DNA"/>
</dbReference>
<dbReference type="InterPro" id="IPR016158">
    <property type="entry name" value="Cullin_homology"/>
</dbReference>
<evidence type="ECO:0000313" key="5">
    <source>
        <dbReference type="Proteomes" id="UP000319731"/>
    </source>
</evidence>
<dbReference type="Gene3D" id="1.20.1310.10">
    <property type="entry name" value="Cullin Repeats"/>
    <property type="match status" value="1"/>
</dbReference>
<dbReference type="OrthoDB" id="5581181at2759"/>
<dbReference type="PROSITE" id="PS50069">
    <property type="entry name" value="CULLIN_2"/>
    <property type="match status" value="1"/>
</dbReference>
<feature type="domain" description="Cullin family profile" evidence="3">
    <location>
        <begin position="389"/>
        <end position="622"/>
    </location>
</feature>
<dbReference type="PANTHER" id="PTHR45957">
    <property type="entry name" value="ANAPHASE-PROMOTING COMPLEX SUBUNIT 2"/>
    <property type="match status" value="1"/>
</dbReference>
<dbReference type="InterPro" id="IPR044554">
    <property type="entry name" value="ANAPC2"/>
</dbReference>
<evidence type="ECO:0000313" key="4">
    <source>
        <dbReference type="EMBL" id="TPX34681.1"/>
    </source>
</evidence>
<comment type="caution">
    <text evidence="4">The sequence shown here is derived from an EMBL/GenBank/DDBJ whole genome shotgun (WGS) entry which is preliminary data.</text>
</comment>
<protein>
    <recommendedName>
        <fullName evidence="3">Cullin family profile domain-containing protein</fullName>
    </recommendedName>
</protein>
<dbReference type="Pfam" id="PF25773">
    <property type="entry name" value="TPR_ANAPC2"/>
    <property type="match status" value="1"/>
</dbReference>
<dbReference type="InterPro" id="IPR057975">
    <property type="entry name" value="TPR_ANAPC2"/>
</dbReference>
<evidence type="ECO:0000259" key="3">
    <source>
        <dbReference type="PROSITE" id="PS50069"/>
    </source>
</evidence>
<dbReference type="GO" id="GO:0070979">
    <property type="term" value="P:protein K11-linked ubiquitination"/>
    <property type="evidence" value="ECO:0007669"/>
    <property type="project" value="TreeGrafter"/>
</dbReference>
<proteinExistence type="inferred from homology"/>
<comment type="similarity">
    <text evidence="1">Belongs to the cullin family.</text>
</comment>
<name>A0A507C5B9_9FUNG</name>
<dbReference type="STRING" id="1806994.A0A507C5B9"/>
<dbReference type="InterPro" id="IPR036317">
    <property type="entry name" value="Cullin_homology_sf"/>
</dbReference>
<dbReference type="GO" id="GO:0007091">
    <property type="term" value="P:metaphase/anaphase transition of mitotic cell cycle"/>
    <property type="evidence" value="ECO:0007669"/>
    <property type="project" value="TreeGrafter"/>
</dbReference>
<dbReference type="Gene3D" id="3.30.230.130">
    <property type="entry name" value="Cullin, Chain C, Domain 2"/>
    <property type="match status" value="1"/>
</dbReference>
<accession>A0A507C5B9</accession>
<dbReference type="GeneID" id="42003973"/>
<dbReference type="Proteomes" id="UP000319731">
    <property type="component" value="Unassembled WGS sequence"/>
</dbReference>
<dbReference type="GO" id="GO:0006511">
    <property type="term" value="P:ubiquitin-dependent protein catabolic process"/>
    <property type="evidence" value="ECO:0007669"/>
    <property type="project" value="InterPro"/>
</dbReference>
<reference evidence="4 5" key="1">
    <citation type="journal article" date="2019" name="Sci. Rep.">
        <title>Comparative genomics of chytrid fungi reveal insights into the obligate biotrophic and pathogenic lifestyle of Synchytrium endobioticum.</title>
        <authorList>
            <person name="van de Vossenberg B.T.L.H."/>
            <person name="Warris S."/>
            <person name="Nguyen H.D.T."/>
            <person name="van Gent-Pelzer M.P.E."/>
            <person name="Joly D.L."/>
            <person name="van de Geest H.C."/>
            <person name="Bonants P.J.M."/>
            <person name="Smith D.S."/>
            <person name="Levesque C.A."/>
            <person name="van der Lee T.A.J."/>
        </authorList>
    </citation>
    <scope>NUCLEOTIDE SEQUENCE [LARGE SCALE GENOMIC DNA]</scope>
    <source>
        <strain evidence="4 5">JEL517</strain>
    </source>
</reference>
<dbReference type="SUPFAM" id="SSF75632">
    <property type="entry name" value="Cullin homology domain"/>
    <property type="match status" value="1"/>
</dbReference>
<dbReference type="Pfam" id="PF26557">
    <property type="entry name" value="Cullin_AB"/>
    <property type="match status" value="1"/>
</dbReference>
<dbReference type="GO" id="GO:0005680">
    <property type="term" value="C:anaphase-promoting complex"/>
    <property type="evidence" value="ECO:0007669"/>
    <property type="project" value="TreeGrafter"/>
</dbReference>
<gene>
    <name evidence="4" type="ORF">SmJEL517_g02748</name>
</gene>
<organism evidence="4 5">
    <name type="scientific">Synchytrium microbalum</name>
    <dbReference type="NCBI Taxonomy" id="1806994"/>
    <lineage>
        <taxon>Eukaryota</taxon>
        <taxon>Fungi</taxon>
        <taxon>Fungi incertae sedis</taxon>
        <taxon>Chytridiomycota</taxon>
        <taxon>Chytridiomycota incertae sedis</taxon>
        <taxon>Chytridiomycetes</taxon>
        <taxon>Synchytriales</taxon>
        <taxon>Synchytriaceae</taxon>
        <taxon>Synchytrium</taxon>
    </lineage>
</organism>
<dbReference type="PANTHER" id="PTHR45957:SF1">
    <property type="entry name" value="ANAPHASE-PROMOTING COMPLEX SUBUNIT 2"/>
    <property type="match status" value="1"/>
</dbReference>
<dbReference type="RefSeq" id="XP_031025359.1">
    <property type="nucleotide sequence ID" value="XM_031168676.1"/>
</dbReference>
<dbReference type="GO" id="GO:0031625">
    <property type="term" value="F:ubiquitin protein ligase binding"/>
    <property type="evidence" value="ECO:0007669"/>
    <property type="project" value="InterPro"/>
</dbReference>
<keyword evidence="5" id="KW-1185">Reference proteome</keyword>
<dbReference type="SMART" id="SM00182">
    <property type="entry name" value="CULLIN"/>
    <property type="match status" value="1"/>
</dbReference>
<evidence type="ECO:0000256" key="2">
    <source>
        <dbReference type="SAM" id="MobiDB-lite"/>
    </source>
</evidence>
<dbReference type="AlphaFoldDB" id="A0A507C5B9"/>
<sequence>MDTVTAWKFAIEALKNGKHDTYVTAALEVLESSHLESHLLDAFLEDVQNTCRSKIAAFQLGPDSLDAFQKLLLDLHDLLDHYLHCLNAWPNPTASQRLLRAFRAQVCVSMPLSFHELARIYLKRSISMAGRLVWAQSTPGLETLLKRDETVTTNAPRSSPIQPQSAMSDTFAPSKNRHPLISLADVEFEDWSVFINTDNEEEDVDPQSAYAFMEGFVKVCQHVSMLGLSDIVFGQAETLLYSYVEDQAVNVCGDDFERAFLKPCLCWLAKAILPWLELLVGGRKGMMTLNQWQTRLEDHVYRVFCDTLTRKLFDIIVAYPDSLPALEDLKACLAKTDQKWAVGEAFRTATRGRLLHHGALTVDILMLYVSSIKCLDLLDPSGQLVKVTDPIQQYLRGRDDAVRSIIKILLGDADKRMDLDEPPESDNSEELTKLVEIYENKEVFAREFQSMLMEKLLAKTDYNFTDEAQQLEYLKVKFGESALSMCDVMMKDAMESKRVDALIHSEHETLPNLHAMVLSRLFWPKLPSETMVYPPEIQRHLTDYSNAFAITRTPKEFHVVPALGTATLELEVSGVTREFVVPVPVAAVIIMFEERDQWYVDTLAAQMDVAPGFLRSKLQAWVSYGVLEESEHDLYRLVKANEGDPDGRTSPEQNITYTEDDMDVEAEEEGDDLPPAIAGMVAPMVKAILTNHGNCDVHKIQFHINNVLPVKLTVEMLKKQLDKMVEDQLVDVSGISYSVRR</sequence>
<feature type="region of interest" description="Disordered" evidence="2">
    <location>
        <begin position="152"/>
        <end position="173"/>
    </location>
</feature>
<dbReference type="InterPro" id="IPR059120">
    <property type="entry name" value="Cullin-like_AB"/>
</dbReference>
<evidence type="ECO:0000256" key="1">
    <source>
        <dbReference type="PROSITE-ProRule" id="PRU00330"/>
    </source>
</evidence>